<sequence length="310" mass="34003">MATGGAEAQPAVFDRHSKRLQRNRASVDPEVGQYEMLKREVAWRVCDRVYDIKRSFPRALDLGAGRGYIGEHLDDEGAGELVQLELSEGMLAHSLPEGRDQHLQVHADEESLPFAENSFDLVVSSLSLHWVNLLPQALGQVHRVLKPDAPFVGAMFGGDTLYELRSSLQMAEIERRGGFAPRVSPFTEVRDVGNLMQQAGFNLLTIDVDEVVVAFPSMYELLEDLRGMGESNAGLRRQAHLGRDTMHAAAAIYQSVYGNEDGTIPATFQVIHMVGWKPAPSQPKAAARGSATASLRDLGEQFNPTSNPVA</sequence>
<dbReference type="GO" id="GO:0008757">
    <property type="term" value="F:S-adenosylmethionine-dependent methyltransferase activity"/>
    <property type="evidence" value="ECO:0007669"/>
    <property type="project" value="InterPro"/>
</dbReference>
<keyword evidence="6" id="KW-1185">Reference proteome</keyword>
<dbReference type="GO" id="GO:0032259">
    <property type="term" value="P:methylation"/>
    <property type="evidence" value="ECO:0007669"/>
    <property type="project" value="UniProtKB-KW"/>
</dbReference>
<organism evidence="5 6">
    <name type="scientific">Monosiga brevicollis</name>
    <name type="common">Choanoflagellate</name>
    <dbReference type="NCBI Taxonomy" id="81824"/>
    <lineage>
        <taxon>Eukaryota</taxon>
        <taxon>Choanoflagellata</taxon>
        <taxon>Craspedida</taxon>
        <taxon>Salpingoecidae</taxon>
        <taxon>Monosiga</taxon>
    </lineage>
</organism>
<name>A9UPH2_MONBE</name>
<evidence type="ECO:0000256" key="3">
    <source>
        <dbReference type="SAM" id="MobiDB-lite"/>
    </source>
</evidence>
<dbReference type="CDD" id="cd02440">
    <property type="entry name" value="AdoMet_MTases"/>
    <property type="match status" value="1"/>
</dbReference>
<keyword evidence="1" id="KW-0489">Methyltransferase</keyword>
<dbReference type="InterPro" id="IPR050602">
    <property type="entry name" value="Malonyl-ACP_OMT"/>
</dbReference>
<dbReference type="GO" id="GO:0032981">
    <property type="term" value="P:mitochondrial respiratory chain complex I assembly"/>
    <property type="evidence" value="ECO:0000318"/>
    <property type="project" value="GO_Central"/>
</dbReference>
<dbReference type="GO" id="GO:0005739">
    <property type="term" value="C:mitochondrion"/>
    <property type="evidence" value="ECO:0000318"/>
    <property type="project" value="GO_Central"/>
</dbReference>
<dbReference type="Gene3D" id="3.40.50.150">
    <property type="entry name" value="Vaccinia Virus protein VP39"/>
    <property type="match status" value="1"/>
</dbReference>
<dbReference type="InterPro" id="IPR013216">
    <property type="entry name" value="Methyltransf_11"/>
</dbReference>
<dbReference type="InterPro" id="IPR029063">
    <property type="entry name" value="SAM-dependent_MTases_sf"/>
</dbReference>
<dbReference type="STRING" id="81824.A9UPH2"/>
<dbReference type="OMA" id="ITRPMDN"/>
<evidence type="ECO:0000256" key="1">
    <source>
        <dbReference type="ARBA" id="ARBA00022603"/>
    </source>
</evidence>
<evidence type="ECO:0000259" key="4">
    <source>
        <dbReference type="Pfam" id="PF08241"/>
    </source>
</evidence>
<dbReference type="InParanoid" id="A9UPH2"/>
<dbReference type="FunCoup" id="A9UPH2">
    <property type="interactions" value="484"/>
</dbReference>
<dbReference type="PANTHER" id="PTHR13090">
    <property type="entry name" value="ARGININE-HYDROXYLASE NDUFAF5, MITOCHONDRIAL"/>
    <property type="match status" value="1"/>
</dbReference>
<keyword evidence="2" id="KW-0808">Transferase</keyword>
<protein>
    <recommendedName>
        <fullName evidence="4">Methyltransferase type 11 domain-containing protein</fullName>
    </recommendedName>
</protein>
<feature type="region of interest" description="Disordered" evidence="3">
    <location>
        <begin position="281"/>
        <end position="310"/>
    </location>
</feature>
<dbReference type="RefSeq" id="XP_001742632.1">
    <property type="nucleotide sequence ID" value="XM_001742580.1"/>
</dbReference>
<evidence type="ECO:0000256" key="2">
    <source>
        <dbReference type="ARBA" id="ARBA00022679"/>
    </source>
</evidence>
<dbReference type="SUPFAM" id="SSF53335">
    <property type="entry name" value="S-adenosyl-L-methionine-dependent methyltransferases"/>
    <property type="match status" value="1"/>
</dbReference>
<dbReference type="Proteomes" id="UP000001357">
    <property type="component" value="Unassembled WGS sequence"/>
</dbReference>
<dbReference type="Pfam" id="PF08241">
    <property type="entry name" value="Methyltransf_11"/>
    <property type="match status" value="1"/>
</dbReference>
<feature type="domain" description="Methyltransferase type 11" evidence="4">
    <location>
        <begin position="60"/>
        <end position="150"/>
    </location>
</feature>
<dbReference type="EMBL" id="CH991543">
    <property type="protein sequence ID" value="EDQ92870.1"/>
    <property type="molecule type" value="Genomic_DNA"/>
</dbReference>
<dbReference type="PANTHER" id="PTHR13090:SF1">
    <property type="entry name" value="ARGININE-HYDROXYLASE NDUFAF5, MITOCHONDRIAL"/>
    <property type="match status" value="1"/>
</dbReference>
<dbReference type="KEGG" id="mbr:MONBRDRAFT_22072"/>
<proteinExistence type="predicted"/>
<evidence type="ECO:0000313" key="6">
    <source>
        <dbReference type="Proteomes" id="UP000001357"/>
    </source>
</evidence>
<gene>
    <name evidence="5" type="ORF">MONBRDRAFT_22072</name>
</gene>
<reference evidence="5 6" key="1">
    <citation type="journal article" date="2008" name="Nature">
        <title>The genome of the choanoflagellate Monosiga brevicollis and the origin of metazoans.</title>
        <authorList>
            <consortium name="JGI Sequencing"/>
            <person name="King N."/>
            <person name="Westbrook M.J."/>
            <person name="Young S.L."/>
            <person name="Kuo A."/>
            <person name="Abedin M."/>
            <person name="Chapman J."/>
            <person name="Fairclough S."/>
            <person name="Hellsten U."/>
            <person name="Isogai Y."/>
            <person name="Letunic I."/>
            <person name="Marr M."/>
            <person name="Pincus D."/>
            <person name="Putnam N."/>
            <person name="Rokas A."/>
            <person name="Wright K.J."/>
            <person name="Zuzow R."/>
            <person name="Dirks W."/>
            <person name="Good M."/>
            <person name="Goodstein D."/>
            <person name="Lemons D."/>
            <person name="Li W."/>
            <person name="Lyons J.B."/>
            <person name="Morris A."/>
            <person name="Nichols S."/>
            <person name="Richter D.J."/>
            <person name="Salamov A."/>
            <person name="Bork P."/>
            <person name="Lim W.A."/>
            <person name="Manning G."/>
            <person name="Miller W.T."/>
            <person name="McGinnis W."/>
            <person name="Shapiro H."/>
            <person name="Tjian R."/>
            <person name="Grigoriev I.V."/>
            <person name="Rokhsar D."/>
        </authorList>
    </citation>
    <scope>NUCLEOTIDE SEQUENCE [LARGE SCALE GENOMIC DNA]</scope>
    <source>
        <strain evidence="6">MX1 / ATCC 50154</strain>
    </source>
</reference>
<dbReference type="eggNOG" id="KOG2940">
    <property type="taxonomic scope" value="Eukaryota"/>
</dbReference>
<dbReference type="AlphaFoldDB" id="A9UPH2"/>
<feature type="region of interest" description="Disordered" evidence="3">
    <location>
        <begin position="1"/>
        <end position="25"/>
    </location>
</feature>
<accession>A9UPH2</accession>
<dbReference type="GeneID" id="5887848"/>
<evidence type="ECO:0000313" key="5">
    <source>
        <dbReference type="EMBL" id="EDQ92870.1"/>
    </source>
</evidence>